<organism evidence="8 9">
    <name type="scientific">Populus tomentosa</name>
    <name type="common">Chinese white poplar</name>
    <dbReference type="NCBI Taxonomy" id="118781"/>
    <lineage>
        <taxon>Eukaryota</taxon>
        <taxon>Viridiplantae</taxon>
        <taxon>Streptophyta</taxon>
        <taxon>Embryophyta</taxon>
        <taxon>Tracheophyta</taxon>
        <taxon>Spermatophyta</taxon>
        <taxon>Magnoliopsida</taxon>
        <taxon>eudicotyledons</taxon>
        <taxon>Gunneridae</taxon>
        <taxon>Pentapetalae</taxon>
        <taxon>rosids</taxon>
        <taxon>fabids</taxon>
        <taxon>Malpighiales</taxon>
        <taxon>Salicaceae</taxon>
        <taxon>Saliceae</taxon>
        <taxon>Populus</taxon>
    </lineage>
</organism>
<proteinExistence type="predicted"/>
<feature type="domain" description="CBS" evidence="6">
    <location>
        <begin position="268"/>
        <end position="325"/>
    </location>
</feature>
<comment type="caution">
    <text evidence="8">The sequence shown here is derived from an EMBL/GenBank/DDBJ whole genome shotgun (WGS) entry which is preliminary data.</text>
</comment>
<dbReference type="InterPro" id="IPR000270">
    <property type="entry name" value="PB1_dom"/>
</dbReference>
<feature type="domain" description="CBS" evidence="6">
    <location>
        <begin position="70"/>
        <end position="128"/>
    </location>
</feature>
<feature type="compositionally biased region" description="Low complexity" evidence="4">
    <location>
        <begin position="36"/>
        <end position="49"/>
    </location>
</feature>
<dbReference type="CDD" id="cd06409">
    <property type="entry name" value="PB1_MUG70"/>
    <property type="match status" value="1"/>
</dbReference>
<comment type="subunit">
    <text evidence="1">Homodimers and heterodimers.</text>
</comment>
<gene>
    <name evidence="8" type="ORF">POTOM_027408</name>
</gene>
<dbReference type="PROSITE" id="PS51371">
    <property type="entry name" value="CBS"/>
    <property type="match status" value="4"/>
</dbReference>
<dbReference type="PANTHER" id="PTHR48108:SF26">
    <property type="entry name" value="CBS DOMAIN-CONTAINING PROTEIN DDB_G0289609"/>
    <property type="match status" value="1"/>
</dbReference>
<evidence type="ECO:0000259" key="6">
    <source>
        <dbReference type="PROSITE" id="PS51371"/>
    </source>
</evidence>
<dbReference type="SMART" id="SM00666">
    <property type="entry name" value="PB1"/>
    <property type="match status" value="1"/>
</dbReference>
<accession>A0A8X8CW48</accession>
<evidence type="ECO:0000256" key="1">
    <source>
        <dbReference type="ARBA" id="ARBA00011726"/>
    </source>
</evidence>
<dbReference type="InterPro" id="IPR051462">
    <property type="entry name" value="CBS_domain-containing"/>
</dbReference>
<feature type="domain" description="CBS" evidence="6">
    <location>
        <begin position="136"/>
        <end position="191"/>
    </location>
</feature>
<keyword evidence="9" id="KW-1185">Reference proteome</keyword>
<dbReference type="PANTHER" id="PTHR48108">
    <property type="entry name" value="CBS DOMAIN-CONTAINING PROTEIN CBSX2, CHLOROPLASTIC"/>
    <property type="match status" value="1"/>
</dbReference>
<dbReference type="OrthoDB" id="418595at2759"/>
<dbReference type="EMBL" id="JAAWWB010000013">
    <property type="protein sequence ID" value="KAG6768487.1"/>
    <property type="molecule type" value="Genomic_DNA"/>
</dbReference>
<keyword evidence="5" id="KW-0472">Membrane</keyword>
<dbReference type="InterPro" id="IPR053793">
    <property type="entry name" value="PB1-like"/>
</dbReference>
<evidence type="ECO:0000313" key="9">
    <source>
        <dbReference type="Proteomes" id="UP000886885"/>
    </source>
</evidence>
<feature type="transmembrane region" description="Helical" evidence="5">
    <location>
        <begin position="555"/>
        <end position="575"/>
    </location>
</feature>
<evidence type="ECO:0000256" key="3">
    <source>
        <dbReference type="PROSITE-ProRule" id="PRU00703"/>
    </source>
</evidence>
<sequence length="580" mass="62338">MSSQMGPPPPKRTSLTHKRGSTTAIRSSSSMAPTPSENGGTSSHGGNTSKSYSPDAPSPVGGERTVKKLRLSKALTIPEGTTVSDACRRMAARRVNAALLTDANALLSGIVTDKDISARVIAEGLRPEQTIVSKIMTRNPIFVNSDSLAIEALQKMVQGKFRHLPVVENGEVIALLDITKCLYDAISRMEKAAEQGSAIAAAVEGVERQWGNNSTGQWLPLLLLFLSLPLATRYGTACLLLMHASPHAFIETLRERMFKPALSTIIGEQTKVAVASPSDPVYVAAKKMRELRVNSAIVVTGNKIQGILTSKDILMRVVAQNLSPELTLVEKVMTPNPECVTLETTVLDALHVMHDGKFLHLPVLDKDGSAAACVDVLQITHAAISMVESSSGAVNDAASTMMQKFWDSALALEPPDDYDTQSEMSALMASDGAELGRYPSLGLGNSFAFKFEDLKGRIHRLNCCTENLDELLSTVLQRIGAENKQDRPQLLYEDDDGDKVLLATDGDLIGAVSHARSVGLKVLRLHLDYHDPSNQTTSPLDTTTTATQRIGLVSFRSGIFVAGVVLAGVAVVAYLKRSKM</sequence>
<dbReference type="Pfam" id="PF00564">
    <property type="entry name" value="PB1"/>
    <property type="match status" value="1"/>
</dbReference>
<feature type="domain" description="PB1" evidence="7">
    <location>
        <begin position="444"/>
        <end position="530"/>
    </location>
</feature>
<reference evidence="8" key="1">
    <citation type="journal article" date="2020" name="bioRxiv">
        <title>Hybrid origin of Populus tomentosa Carr. identified through genome sequencing and phylogenomic analysis.</title>
        <authorList>
            <person name="An X."/>
            <person name="Gao K."/>
            <person name="Chen Z."/>
            <person name="Li J."/>
            <person name="Yang X."/>
            <person name="Yang X."/>
            <person name="Zhou J."/>
            <person name="Guo T."/>
            <person name="Zhao T."/>
            <person name="Huang S."/>
            <person name="Miao D."/>
            <person name="Khan W.U."/>
            <person name="Rao P."/>
            <person name="Ye M."/>
            <person name="Lei B."/>
            <person name="Liao W."/>
            <person name="Wang J."/>
            <person name="Ji L."/>
            <person name="Li Y."/>
            <person name="Guo B."/>
            <person name="Mustafa N.S."/>
            <person name="Li S."/>
            <person name="Yun Q."/>
            <person name="Keller S.R."/>
            <person name="Mao J."/>
            <person name="Zhang R."/>
            <person name="Strauss S.H."/>
        </authorList>
    </citation>
    <scope>NUCLEOTIDE SEQUENCE</scope>
    <source>
        <strain evidence="8">GM15</strain>
        <tissue evidence="8">Leaf</tissue>
    </source>
</reference>
<keyword evidence="5" id="KW-0812">Transmembrane</keyword>
<name>A0A8X8CW48_POPTO</name>
<keyword evidence="2" id="KW-0677">Repeat</keyword>
<dbReference type="CDD" id="cd17781">
    <property type="entry name" value="CBS_pair_MUG70_1"/>
    <property type="match status" value="1"/>
</dbReference>
<dbReference type="SMART" id="SM00116">
    <property type="entry name" value="CBS"/>
    <property type="match status" value="4"/>
</dbReference>
<evidence type="ECO:0000259" key="7">
    <source>
        <dbReference type="PROSITE" id="PS51745"/>
    </source>
</evidence>
<dbReference type="Proteomes" id="UP000886885">
    <property type="component" value="Chromosome 7A"/>
</dbReference>
<evidence type="ECO:0000313" key="8">
    <source>
        <dbReference type="EMBL" id="KAG6768487.1"/>
    </source>
</evidence>
<protein>
    <recommendedName>
        <fullName evidence="10">CBS domain-containing protein CBSCBSPB3</fullName>
    </recommendedName>
</protein>
<dbReference type="Pfam" id="PF00571">
    <property type="entry name" value="CBS"/>
    <property type="match status" value="4"/>
</dbReference>
<feature type="compositionally biased region" description="Pro residues" evidence="4">
    <location>
        <begin position="1"/>
        <end position="11"/>
    </location>
</feature>
<feature type="domain" description="CBS" evidence="6">
    <location>
        <begin position="333"/>
        <end position="389"/>
    </location>
</feature>
<keyword evidence="5" id="KW-1133">Transmembrane helix</keyword>
<feature type="region of interest" description="Disordered" evidence="4">
    <location>
        <begin position="1"/>
        <end position="63"/>
    </location>
</feature>
<dbReference type="AlphaFoldDB" id="A0A8X8CW48"/>
<keyword evidence="3" id="KW-0129">CBS domain</keyword>
<evidence type="ECO:0000256" key="5">
    <source>
        <dbReference type="SAM" id="Phobius"/>
    </source>
</evidence>
<evidence type="ECO:0000256" key="4">
    <source>
        <dbReference type="SAM" id="MobiDB-lite"/>
    </source>
</evidence>
<evidence type="ECO:0008006" key="10">
    <source>
        <dbReference type="Google" id="ProtNLM"/>
    </source>
</evidence>
<dbReference type="PROSITE" id="PS51745">
    <property type="entry name" value="PB1"/>
    <property type="match status" value="1"/>
</dbReference>
<dbReference type="CDD" id="cd17782">
    <property type="entry name" value="CBS_pair_MUG70_2"/>
    <property type="match status" value="1"/>
</dbReference>
<evidence type="ECO:0000256" key="2">
    <source>
        <dbReference type="ARBA" id="ARBA00022737"/>
    </source>
</evidence>
<feature type="compositionally biased region" description="Polar residues" evidence="4">
    <location>
        <begin position="21"/>
        <end position="35"/>
    </location>
</feature>
<dbReference type="InterPro" id="IPR000644">
    <property type="entry name" value="CBS_dom"/>
</dbReference>